<feature type="region of interest" description="Disordered" evidence="1">
    <location>
        <begin position="114"/>
        <end position="133"/>
    </location>
</feature>
<proteinExistence type="predicted"/>
<feature type="compositionally biased region" description="Polar residues" evidence="1">
    <location>
        <begin position="121"/>
        <end position="133"/>
    </location>
</feature>
<gene>
    <name evidence="2" type="ORF">UFOVP256_28</name>
</gene>
<name>A0A6J5LH17_9CAUD</name>
<dbReference type="EMBL" id="LR796263">
    <property type="protein sequence ID" value="CAB4132377.1"/>
    <property type="molecule type" value="Genomic_DNA"/>
</dbReference>
<protein>
    <submittedName>
        <fullName evidence="2">Uncharacterized protein</fullName>
    </submittedName>
</protein>
<accession>A0A6J5LH17</accession>
<sequence>MQKEDRMVTTISHMPPMPMKFDPHLLSRPTFGFTADYLRQISAFLQKKIDSAEFRKFPATIQKLKQQQQELTELYEWAKIKEREAKGKAFIKANAPFYRPRLIKKDDNRLFERLDKRRASSNKNGANNAVSKV</sequence>
<reference evidence="2" key="1">
    <citation type="submission" date="2020-04" db="EMBL/GenBank/DDBJ databases">
        <authorList>
            <person name="Chiriac C."/>
            <person name="Salcher M."/>
            <person name="Ghai R."/>
            <person name="Kavagutti S V."/>
        </authorList>
    </citation>
    <scope>NUCLEOTIDE SEQUENCE</scope>
</reference>
<evidence type="ECO:0000313" key="2">
    <source>
        <dbReference type="EMBL" id="CAB4132377.1"/>
    </source>
</evidence>
<organism evidence="2">
    <name type="scientific">uncultured Caudovirales phage</name>
    <dbReference type="NCBI Taxonomy" id="2100421"/>
    <lineage>
        <taxon>Viruses</taxon>
        <taxon>Duplodnaviria</taxon>
        <taxon>Heunggongvirae</taxon>
        <taxon>Uroviricota</taxon>
        <taxon>Caudoviricetes</taxon>
        <taxon>Peduoviridae</taxon>
        <taxon>Maltschvirus</taxon>
        <taxon>Maltschvirus maltsch</taxon>
    </lineage>
</organism>
<evidence type="ECO:0000256" key="1">
    <source>
        <dbReference type="SAM" id="MobiDB-lite"/>
    </source>
</evidence>